<dbReference type="OrthoDB" id="9797176at2"/>
<organism evidence="3 4">
    <name type="scientific">Flavisphingopyxis soli</name>
    <dbReference type="NCBI Taxonomy" id="2601267"/>
    <lineage>
        <taxon>Bacteria</taxon>
        <taxon>Pseudomonadati</taxon>
        <taxon>Pseudomonadota</taxon>
        <taxon>Alphaproteobacteria</taxon>
        <taxon>Sphingomonadales</taxon>
        <taxon>Sphingopyxidaceae</taxon>
        <taxon>Flavisphingopyxis</taxon>
    </lineage>
</organism>
<evidence type="ECO:0000313" key="4">
    <source>
        <dbReference type="Proteomes" id="UP000321129"/>
    </source>
</evidence>
<dbReference type="SUPFAM" id="SSF55174">
    <property type="entry name" value="Alpha-L RNA-binding motif"/>
    <property type="match status" value="1"/>
</dbReference>
<comment type="caution">
    <text evidence="3">The sequence shown here is derived from an EMBL/GenBank/DDBJ whole genome shotgun (WGS) entry which is preliminary data.</text>
</comment>
<evidence type="ECO:0000256" key="1">
    <source>
        <dbReference type="PROSITE-ProRule" id="PRU00182"/>
    </source>
</evidence>
<feature type="domain" description="RNA-binding S4" evidence="2">
    <location>
        <begin position="1"/>
        <end position="59"/>
    </location>
</feature>
<dbReference type="InterPro" id="IPR036986">
    <property type="entry name" value="S4_RNA-bd_sf"/>
</dbReference>
<name>A0A5C6U4L1_9SPHN</name>
<dbReference type="CDD" id="cd00165">
    <property type="entry name" value="S4"/>
    <property type="match status" value="1"/>
</dbReference>
<dbReference type="InterPro" id="IPR002942">
    <property type="entry name" value="S4_RNA-bd"/>
</dbReference>
<sequence>MRIDRLLYCLRLARSRSLATRIAASQHLRINGQRVGTAHRPVRAGDILTLPTPTGVRIIRIVAIPARRGPADEARRHYALLNPVEAVRTIRIKTPDIDARIADA</sequence>
<dbReference type="Proteomes" id="UP000321129">
    <property type="component" value="Unassembled WGS sequence"/>
</dbReference>
<keyword evidence="4" id="KW-1185">Reference proteome</keyword>
<evidence type="ECO:0000313" key="3">
    <source>
        <dbReference type="EMBL" id="TXC67844.1"/>
    </source>
</evidence>
<dbReference type="AlphaFoldDB" id="A0A5C6U4L1"/>
<accession>A0A5C6U4L1</accession>
<dbReference type="Pfam" id="PF01479">
    <property type="entry name" value="S4"/>
    <property type="match status" value="1"/>
</dbReference>
<keyword evidence="1" id="KW-0694">RNA-binding</keyword>
<dbReference type="SMART" id="SM00363">
    <property type="entry name" value="S4"/>
    <property type="match status" value="1"/>
</dbReference>
<dbReference type="Gene3D" id="3.10.290.10">
    <property type="entry name" value="RNA-binding S4 domain"/>
    <property type="match status" value="1"/>
</dbReference>
<dbReference type="EMBL" id="VOPY01000004">
    <property type="protein sequence ID" value="TXC67844.1"/>
    <property type="molecule type" value="Genomic_DNA"/>
</dbReference>
<reference evidence="3 4" key="1">
    <citation type="submission" date="2019-08" db="EMBL/GenBank/DDBJ databases">
        <title>Sphingorhabdus soil sp. nov., isolated from arctic soil.</title>
        <authorList>
            <person name="Liu Y."/>
        </authorList>
    </citation>
    <scope>NUCLEOTIDE SEQUENCE [LARGE SCALE GENOMIC DNA]</scope>
    <source>
        <strain evidence="3 4">D-2Q-5-6</strain>
    </source>
</reference>
<protein>
    <submittedName>
        <fullName evidence="3">RNA-binding S4 domain-containing protein</fullName>
    </submittedName>
</protein>
<dbReference type="PROSITE" id="PS50889">
    <property type="entry name" value="S4"/>
    <property type="match status" value="1"/>
</dbReference>
<evidence type="ECO:0000259" key="2">
    <source>
        <dbReference type="SMART" id="SM00363"/>
    </source>
</evidence>
<dbReference type="GO" id="GO:0003723">
    <property type="term" value="F:RNA binding"/>
    <property type="evidence" value="ECO:0007669"/>
    <property type="project" value="UniProtKB-KW"/>
</dbReference>
<gene>
    <name evidence="3" type="ORF">FSZ31_12650</name>
</gene>
<proteinExistence type="predicted"/>